<dbReference type="OrthoDB" id="10459684at2759"/>
<dbReference type="Pfam" id="PF00567">
    <property type="entry name" value="TUDOR"/>
    <property type="match status" value="1"/>
</dbReference>
<name>A0A6P6YC28_DERPT</name>
<keyword evidence="3" id="KW-1185">Reference proteome</keyword>
<dbReference type="Gene3D" id="2.30.30.140">
    <property type="match status" value="1"/>
</dbReference>
<feature type="domain" description="Tudor" evidence="2">
    <location>
        <begin position="115"/>
        <end position="247"/>
    </location>
</feature>
<dbReference type="AlphaFoldDB" id="A0A6P6YC28"/>
<dbReference type="PANTHER" id="PTHR16442:SF1">
    <property type="entry name" value="RING FINGER PROTEIN 17"/>
    <property type="match status" value="1"/>
</dbReference>
<dbReference type="InParanoid" id="A0A6P6YC28"/>
<evidence type="ECO:0000313" key="3">
    <source>
        <dbReference type="Proteomes" id="UP000515146"/>
    </source>
</evidence>
<feature type="compositionally biased region" description="Low complexity" evidence="1">
    <location>
        <begin position="40"/>
        <end position="55"/>
    </location>
</feature>
<dbReference type="KEGG" id="dpte:113796811"/>
<proteinExistence type="predicted"/>
<gene>
    <name evidence="4" type="primary">LOC113796811</name>
</gene>
<dbReference type="Proteomes" id="UP000515146">
    <property type="component" value="Unplaced"/>
</dbReference>
<protein>
    <submittedName>
        <fullName evidence="4">Probable WRKY transcription factor protein 1 isoform X1</fullName>
    </submittedName>
</protein>
<evidence type="ECO:0000259" key="2">
    <source>
        <dbReference type="Pfam" id="PF00567"/>
    </source>
</evidence>
<reference evidence="4" key="1">
    <citation type="submission" date="2025-08" db="UniProtKB">
        <authorList>
            <consortium name="RefSeq"/>
        </authorList>
    </citation>
    <scope>IDENTIFICATION</scope>
    <source>
        <strain evidence="4">Airmid</strain>
    </source>
</reference>
<dbReference type="RefSeq" id="XP_027202902.1">
    <property type="nucleotide sequence ID" value="XM_027347101.1"/>
</dbReference>
<dbReference type="GO" id="GO:0005737">
    <property type="term" value="C:cytoplasm"/>
    <property type="evidence" value="ECO:0007669"/>
    <property type="project" value="UniProtKB-ARBA"/>
</dbReference>
<dbReference type="InterPro" id="IPR002999">
    <property type="entry name" value="Tudor"/>
</dbReference>
<sequence length="311" mass="36023">MEMEIYYQRMRSDEVFNVIRNLSEKFAMMNHHENDIQMADVNNNNDHNDGNNNNDNRFKGSTTLYYGRSQSLDTDKIINNLYGSSDNHSNNADNNNNNPLENLNINDNLRIPDAKVDAGDDVIIGEINTPCNFYLIKNNPDIIVSFMEFEESLNHFYNNDKNRINLIELYSTSIENNRYGVAKIPSTLEQSEKRWARIQVVNHSDQSTSQCFFIDYGMVTPILTNEIYKLDDRFKQYPARSFKAALADVSPKSEFWSLSETSFFESLSKDKELIIIPMNIIDNDDRHECNLLDNDIDINDEVNNFIRGSCS</sequence>
<organism evidence="3 4">
    <name type="scientific">Dermatophagoides pteronyssinus</name>
    <name type="common">European house dust mite</name>
    <dbReference type="NCBI Taxonomy" id="6956"/>
    <lineage>
        <taxon>Eukaryota</taxon>
        <taxon>Metazoa</taxon>
        <taxon>Ecdysozoa</taxon>
        <taxon>Arthropoda</taxon>
        <taxon>Chelicerata</taxon>
        <taxon>Arachnida</taxon>
        <taxon>Acari</taxon>
        <taxon>Acariformes</taxon>
        <taxon>Sarcoptiformes</taxon>
        <taxon>Astigmata</taxon>
        <taxon>Psoroptidia</taxon>
        <taxon>Analgoidea</taxon>
        <taxon>Pyroglyphidae</taxon>
        <taxon>Dermatophagoidinae</taxon>
        <taxon>Dermatophagoides</taxon>
    </lineage>
</organism>
<dbReference type="SUPFAM" id="SSF63748">
    <property type="entry name" value="Tudor/PWWP/MBT"/>
    <property type="match status" value="1"/>
</dbReference>
<accession>A0A6P6YC28</accession>
<feature type="region of interest" description="Disordered" evidence="1">
    <location>
        <begin position="40"/>
        <end position="62"/>
    </location>
</feature>
<dbReference type="InterPro" id="IPR035437">
    <property type="entry name" value="SNase_OB-fold_sf"/>
</dbReference>
<dbReference type="PANTHER" id="PTHR16442">
    <property type="entry name" value="RING FINGER PROTEIN 17"/>
    <property type="match status" value="1"/>
</dbReference>
<dbReference type="Gene3D" id="2.40.50.90">
    <property type="match status" value="1"/>
</dbReference>
<evidence type="ECO:0000256" key="1">
    <source>
        <dbReference type="SAM" id="MobiDB-lite"/>
    </source>
</evidence>
<evidence type="ECO:0000313" key="4">
    <source>
        <dbReference type="RefSeq" id="XP_027202902.1"/>
    </source>
</evidence>